<evidence type="ECO:0008006" key="4">
    <source>
        <dbReference type="Google" id="ProtNLM"/>
    </source>
</evidence>
<reference evidence="2 3" key="1">
    <citation type="submission" date="2016-10" db="EMBL/GenBank/DDBJ databases">
        <authorList>
            <person name="de Groot N.N."/>
        </authorList>
    </citation>
    <scope>NUCLEOTIDE SEQUENCE [LARGE SCALE GENOMIC DNA]</scope>
    <source>
        <strain evidence="2 3">D31d</strain>
    </source>
</reference>
<evidence type="ECO:0000313" key="3">
    <source>
        <dbReference type="Proteomes" id="UP000182257"/>
    </source>
</evidence>
<name>A0A1H4BPI8_XYLRU</name>
<evidence type="ECO:0000256" key="1">
    <source>
        <dbReference type="SAM" id="SignalP"/>
    </source>
</evidence>
<dbReference type="EMBL" id="FNRF01000003">
    <property type="protein sequence ID" value="SEA49990.1"/>
    <property type="molecule type" value="Genomic_DNA"/>
</dbReference>
<sequence>MKTIRIIMISCALVLATSARAQQRNYTLRATVGTGIALDVPATTPVLTQFIAAKQLSKHWALGVGTGFSLYEKPLIPIFAHANYRMARWGNVSFTAEANVGGTILHAGGYVAPSVGVNYRRYHLSVGYESQSLRRIKQNETPHFVSAYREELSHHTVTLRLGINL</sequence>
<feature type="chain" id="PRO_5010353986" description="Outer membrane protein beta-barrel domain-containing protein" evidence="1">
    <location>
        <begin position="22"/>
        <end position="165"/>
    </location>
</feature>
<proteinExistence type="predicted"/>
<dbReference type="AlphaFoldDB" id="A0A1H4BPI8"/>
<evidence type="ECO:0000313" key="2">
    <source>
        <dbReference type="EMBL" id="SEA49990.1"/>
    </source>
</evidence>
<dbReference type="Proteomes" id="UP000182257">
    <property type="component" value="Unassembled WGS sequence"/>
</dbReference>
<accession>A0A1H4BPI8</accession>
<dbReference type="RefSeq" id="WP_074760968.1">
    <property type="nucleotide sequence ID" value="NZ_FNRF01000003.1"/>
</dbReference>
<gene>
    <name evidence="2" type="ORF">SAMN05216462_1553</name>
</gene>
<organism evidence="2 3">
    <name type="scientific">Xylanibacter ruminicola</name>
    <name type="common">Prevotella ruminicola</name>
    <dbReference type="NCBI Taxonomy" id="839"/>
    <lineage>
        <taxon>Bacteria</taxon>
        <taxon>Pseudomonadati</taxon>
        <taxon>Bacteroidota</taxon>
        <taxon>Bacteroidia</taxon>
        <taxon>Bacteroidales</taxon>
        <taxon>Prevotellaceae</taxon>
        <taxon>Xylanibacter</taxon>
    </lineage>
</organism>
<feature type="signal peptide" evidence="1">
    <location>
        <begin position="1"/>
        <end position="21"/>
    </location>
</feature>
<keyword evidence="1" id="KW-0732">Signal</keyword>
<dbReference type="OrthoDB" id="1033146at2"/>
<protein>
    <recommendedName>
        <fullName evidence="4">Outer membrane protein beta-barrel domain-containing protein</fullName>
    </recommendedName>
</protein>